<dbReference type="Proteomes" id="UP000030748">
    <property type="component" value="Unassembled WGS sequence"/>
</dbReference>
<reference evidence="2 3" key="1">
    <citation type="journal article" date="2013" name="Proc. Natl. Acad. Sci. U.S.A.">
        <title>Fine-scale variation in meiotic recombination in Mimulus inferred from population shotgun sequencing.</title>
        <authorList>
            <person name="Hellsten U."/>
            <person name="Wright K.M."/>
            <person name="Jenkins J."/>
            <person name="Shu S."/>
            <person name="Yuan Y."/>
            <person name="Wessler S.R."/>
            <person name="Schmutz J."/>
            <person name="Willis J.H."/>
            <person name="Rokhsar D.S."/>
        </authorList>
    </citation>
    <scope>NUCLEOTIDE SEQUENCE [LARGE SCALE GENOMIC DNA]</scope>
    <source>
        <strain evidence="3">cv. DUN x IM62</strain>
    </source>
</reference>
<dbReference type="EMBL" id="KI631311">
    <property type="protein sequence ID" value="EYU28650.1"/>
    <property type="molecule type" value="Genomic_DNA"/>
</dbReference>
<sequence>MGLLNYQWRPTTIHGEEAPAPIILKNPADPDRTSARSSVGQRRWLPPASTKRRLWLLRGSRKPRSPRRRSKTAPPPASTGSNSNTTRARSSRRSKSELKIKKSDYCENIILLIVV</sequence>
<evidence type="ECO:0000313" key="3">
    <source>
        <dbReference type="Proteomes" id="UP000030748"/>
    </source>
</evidence>
<proteinExistence type="predicted"/>
<accession>A0A022QQ83</accession>
<evidence type="ECO:0000256" key="1">
    <source>
        <dbReference type="SAM" id="MobiDB-lite"/>
    </source>
</evidence>
<feature type="compositionally biased region" description="Basic residues" evidence="1">
    <location>
        <begin position="50"/>
        <end position="71"/>
    </location>
</feature>
<gene>
    <name evidence="2" type="ORF">MIMGU_mgv11b023676mg</name>
</gene>
<name>A0A022QQ83_ERYGU</name>
<dbReference type="AlphaFoldDB" id="A0A022QQ83"/>
<keyword evidence="3" id="KW-1185">Reference proteome</keyword>
<organism evidence="2 3">
    <name type="scientific">Erythranthe guttata</name>
    <name type="common">Yellow monkey flower</name>
    <name type="synonym">Mimulus guttatus</name>
    <dbReference type="NCBI Taxonomy" id="4155"/>
    <lineage>
        <taxon>Eukaryota</taxon>
        <taxon>Viridiplantae</taxon>
        <taxon>Streptophyta</taxon>
        <taxon>Embryophyta</taxon>
        <taxon>Tracheophyta</taxon>
        <taxon>Spermatophyta</taxon>
        <taxon>Magnoliopsida</taxon>
        <taxon>eudicotyledons</taxon>
        <taxon>Gunneridae</taxon>
        <taxon>Pentapetalae</taxon>
        <taxon>asterids</taxon>
        <taxon>lamiids</taxon>
        <taxon>Lamiales</taxon>
        <taxon>Phrymaceae</taxon>
        <taxon>Erythranthe</taxon>
    </lineage>
</organism>
<feature type="compositionally biased region" description="Low complexity" evidence="1">
    <location>
        <begin position="78"/>
        <end position="88"/>
    </location>
</feature>
<feature type="region of interest" description="Disordered" evidence="1">
    <location>
        <begin position="1"/>
        <end position="98"/>
    </location>
</feature>
<evidence type="ECO:0000313" key="2">
    <source>
        <dbReference type="EMBL" id="EYU28650.1"/>
    </source>
</evidence>
<protein>
    <submittedName>
        <fullName evidence="2">Uncharacterized protein</fullName>
    </submittedName>
</protein>